<evidence type="ECO:0000256" key="1">
    <source>
        <dbReference type="ARBA" id="ARBA00004370"/>
    </source>
</evidence>
<accession>A0A1L8DCN4</accession>
<dbReference type="Pfam" id="PF08427">
    <property type="entry name" value="ARMH3_C"/>
    <property type="match status" value="1"/>
</dbReference>
<dbReference type="PANTHER" id="PTHR13608:SF3">
    <property type="entry name" value="ARMADILLO-LIKE HELICAL DOMAIN-CONTAINING PROTEIN 3"/>
    <property type="match status" value="1"/>
</dbReference>
<dbReference type="AlphaFoldDB" id="A0A1L8DCN4"/>
<dbReference type="EMBL" id="GFDF01009868">
    <property type="protein sequence ID" value="JAV04216.1"/>
    <property type="molecule type" value="Transcribed_RNA"/>
</dbReference>
<dbReference type="InterPro" id="IPR039868">
    <property type="entry name" value="ARMD3-like"/>
</dbReference>
<dbReference type="SMART" id="SM01158">
    <property type="entry name" value="DUF1741"/>
    <property type="match status" value="1"/>
</dbReference>
<dbReference type="GO" id="GO:0005829">
    <property type="term" value="C:cytosol"/>
    <property type="evidence" value="ECO:0007669"/>
    <property type="project" value="TreeGrafter"/>
</dbReference>
<feature type="domain" description="Armadillo-like helical" evidence="5">
    <location>
        <begin position="425"/>
        <end position="661"/>
    </location>
</feature>
<sequence>MTSRKRSGSGSKRPKEKVVYIYELIFRGEDPTNSNSNPEFWNEFFLLQPNVESLEAELLKQTNEQLMAIRGNINELFTRCIEILSSDHPKRVYNSLQTLCALIYAIFKKSSSGTESGFDIINTMVGFAEAEEKMKKLVHHCNEFLVSDTEDCPRDMCLKLLLVLVTGTDNVSQNVLLEYIMINSIFESFVRILSDPPLRALHGHDIVILLTLLVNYRKYEAPNPYIVQLSILADELALNGYGQVISSSLIEFCRQYTQNLAEAQTSSWFSSLSNIVGNMFVSDEGCDKVQQIRANNALLLALYEAVHLNRNFIPTLAHSQAESSAPPSPSNTLNASQPVPDLATAPLIDVSQLPTNLLVAVFQYCSIVMQDHKNESSTINLKLCFLILTCISEDQYANSMMHDVNLTFKVLIHRAQMRHRKLPGERVSKSQPLAATLLDLLVEFIVSHLMKKFPMELYLLCVGIIHRVLCYQKRCRVRLVYPWKELWAALIGLLKFLVGQEQNLVKKCNIFHLAIQIVNIFNLFITYGDTFLATTNSYDELYYELNREEKVFSEIHAMVLRYTTIPDCEYKDDVLKLLQSLVNILAIIKHFQIKIKEWLDSQNISTPSEDQILEVVRKNYDLTLKLQDSLDQYERYAEKPKHAAFFTSMVREVVTDTRKNIYYAIKEAHAAPQANYYLTPQQ</sequence>
<reference evidence="6" key="1">
    <citation type="submission" date="2016-12" db="EMBL/GenBank/DDBJ databases">
        <title>An insight into the sialome and mialome of the sand fly, Nyssomyia neivai.</title>
        <authorList>
            <person name="Sebastian V."/>
            <person name="Goulart T.M."/>
            <person name="Oliveira W."/>
            <person name="Calvo E."/>
            <person name="Oliveira L.F."/>
            <person name="Pinto M.C."/>
            <person name="Rosselino A.M."/>
            <person name="Ribeiro J.M."/>
        </authorList>
    </citation>
    <scope>NUCLEOTIDE SEQUENCE</scope>
</reference>
<evidence type="ECO:0000256" key="2">
    <source>
        <dbReference type="ARBA" id="ARBA00022692"/>
    </source>
</evidence>
<evidence type="ECO:0000256" key="3">
    <source>
        <dbReference type="ARBA" id="ARBA00022989"/>
    </source>
</evidence>
<dbReference type="PANTHER" id="PTHR13608">
    <property type="entry name" value="ARMADILLO-LIKE HELICAL DOMAIN-CONTAINING PROTEIN 3"/>
    <property type="match status" value="1"/>
</dbReference>
<keyword evidence="3" id="KW-1133">Transmembrane helix</keyword>
<protein>
    <recommendedName>
        <fullName evidence="5">Armadillo-like helical domain-containing protein</fullName>
    </recommendedName>
</protein>
<evidence type="ECO:0000313" key="6">
    <source>
        <dbReference type="EMBL" id="JAV04216.1"/>
    </source>
</evidence>
<proteinExistence type="predicted"/>
<evidence type="ECO:0000256" key="4">
    <source>
        <dbReference type="ARBA" id="ARBA00023136"/>
    </source>
</evidence>
<organism evidence="6">
    <name type="scientific">Nyssomyia neivai</name>
    <dbReference type="NCBI Taxonomy" id="330878"/>
    <lineage>
        <taxon>Eukaryota</taxon>
        <taxon>Metazoa</taxon>
        <taxon>Ecdysozoa</taxon>
        <taxon>Arthropoda</taxon>
        <taxon>Hexapoda</taxon>
        <taxon>Insecta</taxon>
        <taxon>Pterygota</taxon>
        <taxon>Neoptera</taxon>
        <taxon>Endopterygota</taxon>
        <taxon>Diptera</taxon>
        <taxon>Nematocera</taxon>
        <taxon>Psychodoidea</taxon>
        <taxon>Psychodidae</taxon>
        <taxon>Nyssomyia</taxon>
    </lineage>
</organism>
<keyword evidence="2" id="KW-0812">Transmembrane</keyword>
<evidence type="ECO:0000259" key="5">
    <source>
        <dbReference type="SMART" id="SM01158"/>
    </source>
</evidence>
<dbReference type="GO" id="GO:0016020">
    <property type="term" value="C:membrane"/>
    <property type="evidence" value="ECO:0007669"/>
    <property type="project" value="UniProtKB-SubCell"/>
</dbReference>
<keyword evidence="4" id="KW-0472">Membrane</keyword>
<comment type="subcellular location">
    <subcellularLocation>
        <location evidence="1">Membrane</location>
    </subcellularLocation>
</comment>
<dbReference type="InterPro" id="IPR013636">
    <property type="entry name" value="ARMH3_C"/>
</dbReference>
<name>A0A1L8DCN4_9DIPT</name>